<gene>
    <name evidence="2" type="ORF">PHACADRAFT_201871</name>
</gene>
<dbReference type="HOGENOM" id="CLU_725827_0_0_1"/>
<dbReference type="GeneID" id="18911729"/>
<dbReference type="Proteomes" id="UP000008370">
    <property type="component" value="Unassembled WGS sequence"/>
</dbReference>
<dbReference type="KEGG" id="pco:PHACADRAFT_201871"/>
<evidence type="ECO:0000313" key="3">
    <source>
        <dbReference type="Proteomes" id="UP000008370"/>
    </source>
</evidence>
<dbReference type="OrthoDB" id="10680862at2759"/>
<evidence type="ECO:0000313" key="2">
    <source>
        <dbReference type="EMBL" id="EKM49238.1"/>
    </source>
</evidence>
<dbReference type="InParanoid" id="K5VDN2"/>
<feature type="compositionally biased region" description="Polar residues" evidence="1">
    <location>
        <begin position="70"/>
        <end position="86"/>
    </location>
</feature>
<reference evidence="2 3" key="1">
    <citation type="journal article" date="2012" name="BMC Genomics">
        <title>Comparative genomics of the white-rot fungi, Phanerochaete carnosa and P. chrysosporium, to elucidate the genetic basis of the distinct wood types they colonize.</title>
        <authorList>
            <person name="Suzuki H."/>
            <person name="MacDonald J."/>
            <person name="Syed K."/>
            <person name="Salamov A."/>
            <person name="Hori C."/>
            <person name="Aerts A."/>
            <person name="Henrissat B."/>
            <person name="Wiebenga A."/>
            <person name="vanKuyk P.A."/>
            <person name="Barry K."/>
            <person name="Lindquist E."/>
            <person name="LaButti K."/>
            <person name="Lapidus A."/>
            <person name="Lucas S."/>
            <person name="Coutinho P."/>
            <person name="Gong Y."/>
            <person name="Samejima M."/>
            <person name="Mahadevan R."/>
            <person name="Abou-Zaid M."/>
            <person name="de Vries R.P."/>
            <person name="Igarashi K."/>
            <person name="Yadav J.S."/>
            <person name="Grigoriev I.V."/>
            <person name="Master E.R."/>
        </authorList>
    </citation>
    <scope>NUCLEOTIDE SEQUENCE [LARGE SCALE GENOMIC DNA]</scope>
    <source>
        <strain evidence="2 3">HHB-10118-sp</strain>
    </source>
</reference>
<proteinExistence type="predicted"/>
<feature type="region of interest" description="Disordered" evidence="1">
    <location>
        <begin position="240"/>
        <end position="268"/>
    </location>
</feature>
<dbReference type="RefSeq" id="XP_007402212.1">
    <property type="nucleotide sequence ID" value="XM_007402150.1"/>
</dbReference>
<keyword evidence="3" id="KW-1185">Reference proteome</keyword>
<dbReference type="AlphaFoldDB" id="K5VDN2"/>
<feature type="region of interest" description="Disordered" evidence="1">
    <location>
        <begin position="70"/>
        <end position="106"/>
    </location>
</feature>
<dbReference type="EMBL" id="JH930501">
    <property type="protein sequence ID" value="EKM49238.1"/>
    <property type="molecule type" value="Genomic_DNA"/>
</dbReference>
<evidence type="ECO:0000256" key="1">
    <source>
        <dbReference type="SAM" id="MobiDB-lite"/>
    </source>
</evidence>
<organism evidence="2 3">
    <name type="scientific">Phanerochaete carnosa (strain HHB-10118-sp)</name>
    <name type="common">White-rot fungus</name>
    <name type="synonym">Peniophora carnosa</name>
    <dbReference type="NCBI Taxonomy" id="650164"/>
    <lineage>
        <taxon>Eukaryota</taxon>
        <taxon>Fungi</taxon>
        <taxon>Dikarya</taxon>
        <taxon>Basidiomycota</taxon>
        <taxon>Agaricomycotina</taxon>
        <taxon>Agaricomycetes</taxon>
        <taxon>Polyporales</taxon>
        <taxon>Phanerochaetaceae</taxon>
        <taxon>Phanerochaete</taxon>
    </lineage>
</organism>
<name>K5VDN2_PHACS</name>
<sequence length="388" mass="42879">MYKGGRRQEAYGVTVWHAQTRPYLALCLRPLHLLATLPKTPFQAPPSHKPVKRNKTAGTAARLKPASLIGCSSKTSIPNSKSQPTKASDGRPAQQPALAKDEDDEDDFLDEDEQALFTPDGAGNPYVQSGKPSAKAFKKASAEAFNGRRSAASCKAQFWALKQVYSKIADVHLCTGGAGDIDEQVSEDEQLQAKMDYLMKTRSLEFGPSITPEIIRQWDTEGWFNMLSVGLGKNLELRQPKPRHSGCISDCKDNNQSNNDDNDDVDQQLPSAGLVRETSLKAAGYWPLNVPPHKSRAVKGVVAAAAQSASGMFAIADAMRESMARHDELYAQRAKQKETEQQRVARAAKYNKCQDLVGKASRNLDLYSMDVVDQAKNFMMKYFKFDEF</sequence>
<protein>
    <submittedName>
        <fullName evidence="2">Uncharacterized protein</fullName>
    </submittedName>
</protein>
<accession>K5VDN2</accession>